<dbReference type="PANTHER" id="PTHR13018:SF141">
    <property type="entry name" value="OS01G0950900 PROTEIN"/>
    <property type="match status" value="1"/>
</dbReference>
<dbReference type="HOGENOM" id="CLU_1344886_0_0_1"/>
<dbReference type="OMA" id="RISAMRY"/>
<keyword evidence="6" id="KW-1185">Reference proteome</keyword>
<proteinExistence type="predicted"/>
<feature type="domain" description="CSC1/OSCA1-like cytosolic" evidence="4">
    <location>
        <begin position="12"/>
        <end position="57"/>
    </location>
</feature>
<dbReference type="InterPro" id="IPR003864">
    <property type="entry name" value="CSC1/OSCA1-like_7TM"/>
</dbReference>
<dbReference type="Pfam" id="PF02714">
    <property type="entry name" value="RSN1_7TM"/>
    <property type="match status" value="1"/>
</dbReference>
<dbReference type="EMBL" id="KI394743">
    <property type="protein sequence ID" value="ERN01728.1"/>
    <property type="molecule type" value="Genomic_DNA"/>
</dbReference>
<evidence type="ECO:0000259" key="3">
    <source>
        <dbReference type="Pfam" id="PF02714"/>
    </source>
</evidence>
<keyword evidence="1" id="KW-0407">Ion channel</keyword>
<feature type="transmembrane region" description="Helical" evidence="2">
    <location>
        <begin position="161"/>
        <end position="184"/>
    </location>
</feature>
<dbReference type="InterPro" id="IPR045122">
    <property type="entry name" value="Csc1-like"/>
</dbReference>
<evidence type="ECO:0000259" key="4">
    <source>
        <dbReference type="Pfam" id="PF14703"/>
    </source>
</evidence>
<keyword evidence="1" id="KW-0406">Ion transport</keyword>
<dbReference type="Proteomes" id="UP000017836">
    <property type="component" value="Unassembled WGS sequence"/>
</dbReference>
<sequence>MAYDGQHIEELMELPVAFVSFKSRWGAAIAAQTQQYVNPLLWITEMAPEPRDVLWHNLAIPYGNLVFHKIGVSIAASLLTIFFAFPVTAVQGIVQLESIKKWFPPVRALQLIPGLASIVTGYLPSVILNSFIYCVPFAMLGLSSLEGCMSRSKKEIKACSMVYYFLVGNVFFLSLLSGSLLYQIGESFTHPRSFPSRLASAVSA</sequence>
<reference evidence="6" key="1">
    <citation type="journal article" date="2013" name="Science">
        <title>The Amborella genome and the evolution of flowering plants.</title>
        <authorList>
            <consortium name="Amborella Genome Project"/>
        </authorList>
    </citation>
    <scope>NUCLEOTIDE SEQUENCE [LARGE SCALE GENOMIC DNA]</scope>
</reference>
<feature type="transmembrane region" description="Helical" evidence="2">
    <location>
        <begin position="130"/>
        <end position="149"/>
    </location>
</feature>
<keyword evidence="2" id="KW-0472">Membrane</keyword>
<keyword evidence="2" id="KW-0812">Transmembrane</keyword>
<keyword evidence="1" id="KW-0813">Transport</keyword>
<feature type="transmembrane region" description="Helical" evidence="2">
    <location>
        <begin position="70"/>
        <end position="94"/>
    </location>
</feature>
<evidence type="ECO:0000256" key="1">
    <source>
        <dbReference type="ARBA" id="ARBA00023303"/>
    </source>
</evidence>
<evidence type="ECO:0000256" key="2">
    <source>
        <dbReference type="SAM" id="Phobius"/>
    </source>
</evidence>
<dbReference type="Pfam" id="PF14703">
    <property type="entry name" value="PHM7_cyt"/>
    <property type="match status" value="1"/>
</dbReference>
<dbReference type="GO" id="GO:0005227">
    <property type="term" value="F:calcium-activated cation channel activity"/>
    <property type="evidence" value="ECO:0007669"/>
    <property type="project" value="InterPro"/>
</dbReference>
<feature type="domain" description="CSC1/OSCA1-like 7TM region" evidence="3">
    <location>
        <begin position="69"/>
        <end position="202"/>
    </location>
</feature>
<gene>
    <name evidence="5" type="ORF">AMTR_s00097p00059400</name>
</gene>
<organism evidence="5 6">
    <name type="scientific">Amborella trichopoda</name>
    <dbReference type="NCBI Taxonomy" id="13333"/>
    <lineage>
        <taxon>Eukaryota</taxon>
        <taxon>Viridiplantae</taxon>
        <taxon>Streptophyta</taxon>
        <taxon>Embryophyta</taxon>
        <taxon>Tracheophyta</taxon>
        <taxon>Spermatophyta</taxon>
        <taxon>Magnoliopsida</taxon>
        <taxon>Amborellales</taxon>
        <taxon>Amborellaceae</taxon>
        <taxon>Amborella</taxon>
    </lineage>
</organism>
<dbReference type="GO" id="GO:0016020">
    <property type="term" value="C:membrane"/>
    <property type="evidence" value="ECO:0007669"/>
    <property type="project" value="InterPro"/>
</dbReference>
<evidence type="ECO:0000313" key="6">
    <source>
        <dbReference type="Proteomes" id="UP000017836"/>
    </source>
</evidence>
<protein>
    <recommendedName>
        <fullName evidence="7">CSC1/OSCA1-like 7TM region domain-containing protein</fullName>
    </recommendedName>
</protein>
<dbReference type="AlphaFoldDB" id="W1P1E2"/>
<name>W1P1E2_AMBTC</name>
<evidence type="ECO:0000313" key="5">
    <source>
        <dbReference type="EMBL" id="ERN01728.1"/>
    </source>
</evidence>
<dbReference type="InterPro" id="IPR027815">
    <property type="entry name" value="CSC1/OSCA1-like_cyt"/>
</dbReference>
<accession>W1P1E2</accession>
<dbReference type="PANTHER" id="PTHR13018">
    <property type="entry name" value="PROBABLE MEMBRANE PROTEIN DUF221-RELATED"/>
    <property type="match status" value="1"/>
</dbReference>
<dbReference type="eggNOG" id="KOG1134">
    <property type="taxonomic scope" value="Eukaryota"/>
</dbReference>
<evidence type="ECO:0008006" key="7">
    <source>
        <dbReference type="Google" id="ProtNLM"/>
    </source>
</evidence>
<dbReference type="Gramene" id="ERN01728">
    <property type="protein sequence ID" value="ERN01728"/>
    <property type="gene ID" value="AMTR_s00097p00059400"/>
</dbReference>
<keyword evidence="2" id="KW-1133">Transmembrane helix</keyword>